<feature type="domain" description="Nudix hydrolase" evidence="8">
    <location>
        <begin position="98"/>
        <end position="224"/>
    </location>
</feature>
<dbReference type="EMBL" id="JXSL01000020">
    <property type="protein sequence ID" value="KIM00191.1"/>
    <property type="molecule type" value="Genomic_DNA"/>
</dbReference>
<dbReference type="GO" id="GO:0019693">
    <property type="term" value="P:ribose phosphate metabolic process"/>
    <property type="evidence" value="ECO:0007669"/>
    <property type="project" value="TreeGrafter"/>
</dbReference>
<dbReference type="GO" id="GO:0016787">
    <property type="term" value="F:hydrolase activity"/>
    <property type="evidence" value="ECO:0007669"/>
    <property type="project" value="UniProtKB-KW"/>
</dbReference>
<evidence type="ECO:0000256" key="4">
    <source>
        <dbReference type="ARBA" id="ARBA00016377"/>
    </source>
</evidence>
<dbReference type="InterPro" id="IPR015797">
    <property type="entry name" value="NUDIX_hydrolase-like_dom_sf"/>
</dbReference>
<dbReference type="Pfam" id="PF00293">
    <property type="entry name" value="NUDIX"/>
    <property type="match status" value="1"/>
</dbReference>
<comment type="similarity">
    <text evidence="3">Belongs to the Nudix hydrolase family. NudK subfamily.</text>
</comment>
<evidence type="ECO:0000259" key="8">
    <source>
        <dbReference type="PROSITE" id="PS51462"/>
    </source>
</evidence>
<dbReference type="AlphaFoldDB" id="A0A0C2YZW9"/>
<dbReference type="RefSeq" id="WP_009868396.1">
    <property type="nucleotide sequence ID" value="NZ_JXSL01000020.1"/>
</dbReference>
<organism evidence="9 10">
    <name type="scientific">Paramagnetospirillum magnetotacticum MS-1</name>
    <dbReference type="NCBI Taxonomy" id="272627"/>
    <lineage>
        <taxon>Bacteria</taxon>
        <taxon>Pseudomonadati</taxon>
        <taxon>Pseudomonadota</taxon>
        <taxon>Alphaproteobacteria</taxon>
        <taxon>Rhodospirillales</taxon>
        <taxon>Magnetospirillaceae</taxon>
        <taxon>Paramagnetospirillum</taxon>
    </lineage>
</organism>
<dbReference type="STRING" id="272627.CCC_02979"/>
<evidence type="ECO:0000256" key="3">
    <source>
        <dbReference type="ARBA" id="ARBA00007275"/>
    </source>
</evidence>
<sequence length="235" mass="25541">MGVKGSRRQADYRRYRELVETRPGLFDRSEGGIAILLDEGDIAAASKLVARRNRAKGLPASSASIGVLVEDAYILVLRDAVRFPDGSLGTHNRVIYANGARGVGVLPLLDGRIVLLRVFRHAIGRFLLEIPRGSVEAGDELEETVLREIAEETGGHVTTASHLGRSFCDTSLSNAGLDYFLAQLSCVGEPQLSEGIFDIVMVTPERFAEMVMTGEMEDTHAVNAFCMARLRGLVP</sequence>
<evidence type="ECO:0000256" key="5">
    <source>
        <dbReference type="ARBA" id="ARBA00022801"/>
    </source>
</evidence>
<proteinExistence type="inferred from homology"/>
<dbReference type="SUPFAM" id="SSF55811">
    <property type="entry name" value="Nudix"/>
    <property type="match status" value="1"/>
</dbReference>
<evidence type="ECO:0000256" key="1">
    <source>
        <dbReference type="ARBA" id="ARBA00000847"/>
    </source>
</evidence>
<evidence type="ECO:0000256" key="2">
    <source>
        <dbReference type="ARBA" id="ARBA00001946"/>
    </source>
</evidence>
<keyword evidence="5" id="KW-0378">Hydrolase</keyword>
<dbReference type="InterPro" id="IPR000086">
    <property type="entry name" value="NUDIX_hydrolase_dom"/>
</dbReference>
<name>A0A0C2YZW9_PARME</name>
<evidence type="ECO:0000256" key="6">
    <source>
        <dbReference type="ARBA" id="ARBA00032162"/>
    </source>
</evidence>
<dbReference type="GO" id="GO:0006753">
    <property type="term" value="P:nucleoside phosphate metabolic process"/>
    <property type="evidence" value="ECO:0007669"/>
    <property type="project" value="TreeGrafter"/>
</dbReference>
<protein>
    <recommendedName>
        <fullName evidence="4">GDP-mannose pyrophosphatase</fullName>
    </recommendedName>
    <alternativeName>
        <fullName evidence="6">GDP-mannose hydrolase</fullName>
    </alternativeName>
    <alternativeName>
        <fullName evidence="7">GDPMK</fullName>
    </alternativeName>
</protein>
<comment type="cofactor">
    <cofactor evidence="2">
        <name>Mg(2+)</name>
        <dbReference type="ChEBI" id="CHEBI:18420"/>
    </cofactor>
</comment>
<dbReference type="PANTHER" id="PTHR11839:SF18">
    <property type="entry name" value="NUDIX HYDROLASE DOMAIN-CONTAINING PROTEIN"/>
    <property type="match status" value="1"/>
</dbReference>
<keyword evidence="10" id="KW-1185">Reference proteome</keyword>
<evidence type="ECO:0000313" key="9">
    <source>
        <dbReference type="EMBL" id="KIM00191.1"/>
    </source>
</evidence>
<comment type="caution">
    <text evidence="9">The sequence shown here is derived from an EMBL/GenBank/DDBJ whole genome shotgun (WGS) entry which is preliminary data.</text>
</comment>
<accession>A0A0C2YZW9</accession>
<dbReference type="CDD" id="cd03424">
    <property type="entry name" value="NUDIX_ADPRase_Nudt5_UGPPase_Nudt14"/>
    <property type="match status" value="1"/>
</dbReference>
<reference evidence="9 10" key="1">
    <citation type="submission" date="2015-01" db="EMBL/GenBank/DDBJ databases">
        <title>Genome Sequence of Magnetospirillum magnetotacticum Strain MS-1.</title>
        <authorList>
            <person name="Marinov G.K."/>
            <person name="Smalley M.D."/>
            <person name="DeSalvo G."/>
        </authorList>
    </citation>
    <scope>NUCLEOTIDE SEQUENCE [LARGE SCALE GENOMIC DNA]</scope>
    <source>
        <strain evidence="9 10">MS-1</strain>
    </source>
</reference>
<dbReference type="PANTHER" id="PTHR11839">
    <property type="entry name" value="UDP/ADP-SUGAR PYROPHOSPHATASE"/>
    <property type="match status" value="1"/>
</dbReference>
<dbReference type="Gene3D" id="3.90.79.10">
    <property type="entry name" value="Nucleoside Triphosphate Pyrophosphohydrolase"/>
    <property type="match status" value="1"/>
</dbReference>
<dbReference type="Proteomes" id="UP000031971">
    <property type="component" value="Unassembled WGS sequence"/>
</dbReference>
<gene>
    <name evidence="9" type="ORF">CCC_02979</name>
</gene>
<evidence type="ECO:0000256" key="7">
    <source>
        <dbReference type="ARBA" id="ARBA00032272"/>
    </source>
</evidence>
<evidence type="ECO:0000313" key="10">
    <source>
        <dbReference type="Proteomes" id="UP000031971"/>
    </source>
</evidence>
<comment type="catalytic activity">
    <reaction evidence="1">
        <text>GDP-alpha-D-mannose + H2O = alpha-D-mannose 1-phosphate + GMP + 2 H(+)</text>
        <dbReference type="Rhea" id="RHEA:27978"/>
        <dbReference type="ChEBI" id="CHEBI:15377"/>
        <dbReference type="ChEBI" id="CHEBI:15378"/>
        <dbReference type="ChEBI" id="CHEBI:57527"/>
        <dbReference type="ChEBI" id="CHEBI:58115"/>
        <dbReference type="ChEBI" id="CHEBI:58409"/>
    </reaction>
</comment>
<dbReference type="PROSITE" id="PS51462">
    <property type="entry name" value="NUDIX"/>
    <property type="match status" value="1"/>
</dbReference>